<keyword evidence="2" id="KW-1185">Reference proteome</keyword>
<sequence>MVDDRAEKADMLFYLVGCAQPVVWRELQGDGDGGRDRRRYEVVGKCYMHFTKKDQEEYLGPKAPRSPETASGRLRYEKLKEEWVTKLKKKGVWEEIDFDWMTLFLAKNRLDGQYLQYLTGELGSYASIWEEELKRD</sequence>
<gene>
    <name evidence="1" type="ORF">GJ744_010180</name>
</gene>
<evidence type="ECO:0000313" key="1">
    <source>
        <dbReference type="EMBL" id="KAF7507751.1"/>
    </source>
</evidence>
<organism evidence="1 2">
    <name type="scientific">Endocarpon pusillum</name>
    <dbReference type="NCBI Taxonomy" id="364733"/>
    <lineage>
        <taxon>Eukaryota</taxon>
        <taxon>Fungi</taxon>
        <taxon>Dikarya</taxon>
        <taxon>Ascomycota</taxon>
        <taxon>Pezizomycotina</taxon>
        <taxon>Eurotiomycetes</taxon>
        <taxon>Chaetothyriomycetidae</taxon>
        <taxon>Verrucariales</taxon>
        <taxon>Verrucariaceae</taxon>
        <taxon>Endocarpon</taxon>
    </lineage>
</organism>
<dbReference type="EMBL" id="JAACFV010000064">
    <property type="protein sequence ID" value="KAF7507751.1"/>
    <property type="molecule type" value="Genomic_DNA"/>
</dbReference>
<dbReference type="AlphaFoldDB" id="A0A8H7AIJ1"/>
<accession>A0A8H7AIJ1</accession>
<protein>
    <submittedName>
        <fullName evidence="1">Uncharacterized protein</fullName>
    </submittedName>
</protein>
<evidence type="ECO:0000313" key="2">
    <source>
        <dbReference type="Proteomes" id="UP000606974"/>
    </source>
</evidence>
<comment type="caution">
    <text evidence="1">The sequence shown here is derived from an EMBL/GenBank/DDBJ whole genome shotgun (WGS) entry which is preliminary data.</text>
</comment>
<dbReference type="Proteomes" id="UP000606974">
    <property type="component" value="Unassembled WGS sequence"/>
</dbReference>
<dbReference type="OrthoDB" id="194358at2759"/>
<name>A0A8H7AIJ1_9EURO</name>
<proteinExistence type="predicted"/>
<reference evidence="1" key="1">
    <citation type="submission" date="2020-02" db="EMBL/GenBank/DDBJ databases">
        <authorList>
            <person name="Palmer J.M."/>
        </authorList>
    </citation>
    <scope>NUCLEOTIDE SEQUENCE</scope>
    <source>
        <strain evidence="1">EPUS1.4</strain>
        <tissue evidence="1">Thallus</tissue>
    </source>
</reference>